<comment type="caution">
    <text evidence="7">The sequence shown here is derived from an EMBL/GenBank/DDBJ whole genome shotgun (WGS) entry which is preliminary data.</text>
</comment>
<dbReference type="InterPro" id="IPR019931">
    <property type="entry name" value="LPXTG_anchor"/>
</dbReference>
<protein>
    <submittedName>
        <fullName evidence="7">LPXTG cell wall anchor domain-containing protein</fullName>
    </submittedName>
</protein>
<feature type="chain" id="PRO_5031282095" evidence="5">
    <location>
        <begin position="32"/>
        <end position="231"/>
    </location>
</feature>
<dbReference type="AlphaFoldDB" id="A0A7X9DKJ2"/>
<evidence type="ECO:0000256" key="3">
    <source>
        <dbReference type="ARBA" id="ARBA00023088"/>
    </source>
</evidence>
<feature type="transmembrane region" description="Helical" evidence="4">
    <location>
        <begin position="205"/>
        <end position="222"/>
    </location>
</feature>
<keyword evidence="4" id="KW-0812">Transmembrane</keyword>
<keyword evidence="4" id="KW-0472">Membrane</keyword>
<sequence>MKNYKSIVANLILSLVAVTTVTAMFPQRVFADDDADCEENYGGGETCIVNKRFKIEKWVRLEGEKKDKSCKEWNDEVTIDLTDNDEKDKYVEFCIRIKNMSDDYGDLDFDDMKMKDSLPDELHRIGGDGLTEDWDNFDPGETKEFKIKVRVDEDELDRDGEYEKCVVNKAAVYWDGNKEGSDTATVCWKDYEKEIKELPKTGAESALAGVAGLGAVAVGLVFRKIRVPFNK</sequence>
<evidence type="ECO:0000313" key="7">
    <source>
        <dbReference type="EMBL" id="NMB69807.1"/>
    </source>
</evidence>
<keyword evidence="5" id="KW-0732">Signal</keyword>
<feature type="domain" description="Gram-positive cocci surface proteins LPxTG" evidence="6">
    <location>
        <begin position="196"/>
        <end position="223"/>
    </location>
</feature>
<dbReference type="EMBL" id="JAAZNL010000012">
    <property type="protein sequence ID" value="NMB69807.1"/>
    <property type="molecule type" value="Genomic_DNA"/>
</dbReference>
<evidence type="ECO:0000256" key="1">
    <source>
        <dbReference type="ARBA" id="ARBA00022512"/>
    </source>
</evidence>
<evidence type="ECO:0000259" key="6">
    <source>
        <dbReference type="Pfam" id="PF00746"/>
    </source>
</evidence>
<organism evidence="7 8">
    <name type="scientific">candidate division WWE3 bacterium</name>
    <dbReference type="NCBI Taxonomy" id="2053526"/>
    <lineage>
        <taxon>Bacteria</taxon>
        <taxon>Katanobacteria</taxon>
    </lineage>
</organism>
<accession>A0A7X9DKJ2</accession>
<dbReference type="Proteomes" id="UP000526033">
    <property type="component" value="Unassembled WGS sequence"/>
</dbReference>
<reference evidence="7 8" key="1">
    <citation type="journal article" date="2020" name="Biotechnol. Biofuels">
        <title>New insights from the biogas microbiome by comprehensive genome-resolved metagenomics of nearly 1600 species originating from multiple anaerobic digesters.</title>
        <authorList>
            <person name="Campanaro S."/>
            <person name="Treu L."/>
            <person name="Rodriguez-R L.M."/>
            <person name="Kovalovszki A."/>
            <person name="Ziels R.M."/>
            <person name="Maus I."/>
            <person name="Zhu X."/>
            <person name="Kougias P.G."/>
            <person name="Basile A."/>
            <person name="Luo G."/>
            <person name="Schluter A."/>
            <person name="Konstantinidis K.T."/>
            <person name="Angelidaki I."/>
        </authorList>
    </citation>
    <scope>NUCLEOTIDE SEQUENCE [LARGE SCALE GENOMIC DNA]</scope>
    <source>
        <strain evidence="7">AS27yjCOA_165</strain>
    </source>
</reference>
<evidence type="ECO:0000256" key="5">
    <source>
        <dbReference type="SAM" id="SignalP"/>
    </source>
</evidence>
<name>A0A7X9DKJ2_UNCKA</name>
<dbReference type="NCBIfam" id="TIGR01167">
    <property type="entry name" value="LPXTG_anchor"/>
    <property type="match status" value="1"/>
</dbReference>
<keyword evidence="3" id="KW-0572">Peptidoglycan-anchor</keyword>
<keyword evidence="2" id="KW-0964">Secreted</keyword>
<proteinExistence type="predicted"/>
<keyword evidence="1" id="KW-0134">Cell wall</keyword>
<evidence type="ECO:0000313" key="8">
    <source>
        <dbReference type="Proteomes" id="UP000526033"/>
    </source>
</evidence>
<gene>
    <name evidence="7" type="ORF">GYA27_01215</name>
</gene>
<evidence type="ECO:0000256" key="4">
    <source>
        <dbReference type="SAM" id="Phobius"/>
    </source>
</evidence>
<dbReference type="Pfam" id="PF00746">
    <property type="entry name" value="Gram_pos_anchor"/>
    <property type="match status" value="1"/>
</dbReference>
<evidence type="ECO:0000256" key="2">
    <source>
        <dbReference type="ARBA" id="ARBA00022525"/>
    </source>
</evidence>
<keyword evidence="4" id="KW-1133">Transmembrane helix</keyword>
<feature type="signal peptide" evidence="5">
    <location>
        <begin position="1"/>
        <end position="31"/>
    </location>
</feature>